<dbReference type="AlphaFoldDB" id="A0A7R9LTW7"/>
<keyword evidence="3" id="KW-1185">Reference proteome</keyword>
<dbReference type="EMBL" id="OC917716">
    <property type="protein sequence ID" value="CAD7647822.1"/>
    <property type="molecule type" value="Genomic_DNA"/>
</dbReference>
<gene>
    <name evidence="2" type="ORF">ONB1V03_LOCUS6445</name>
</gene>
<dbReference type="Proteomes" id="UP000728032">
    <property type="component" value="Unassembled WGS sequence"/>
</dbReference>
<feature type="region of interest" description="Disordered" evidence="1">
    <location>
        <begin position="80"/>
        <end position="103"/>
    </location>
</feature>
<name>A0A7R9LTW7_9ACAR</name>
<accession>A0A7R9LTW7</accession>
<protein>
    <submittedName>
        <fullName evidence="2">Uncharacterized protein</fullName>
    </submittedName>
</protein>
<proteinExistence type="predicted"/>
<dbReference type="EMBL" id="CAJPVJ010002891">
    <property type="protein sequence ID" value="CAG2166930.1"/>
    <property type="molecule type" value="Genomic_DNA"/>
</dbReference>
<sequence length="111" mass="13128">MNPSPNVRTQKVSIYPEKTLVTTLNTPHVSICNLTEQDQLKTFIGYYIEYYNQEYCQEYEYHDKEWKCFSNGWVTNTPDYSQSTPEYTATRRPHPDPDDSHTINKVIVKEL</sequence>
<organism evidence="2">
    <name type="scientific">Oppiella nova</name>
    <dbReference type="NCBI Taxonomy" id="334625"/>
    <lineage>
        <taxon>Eukaryota</taxon>
        <taxon>Metazoa</taxon>
        <taxon>Ecdysozoa</taxon>
        <taxon>Arthropoda</taxon>
        <taxon>Chelicerata</taxon>
        <taxon>Arachnida</taxon>
        <taxon>Acari</taxon>
        <taxon>Acariformes</taxon>
        <taxon>Sarcoptiformes</taxon>
        <taxon>Oribatida</taxon>
        <taxon>Brachypylina</taxon>
        <taxon>Oppioidea</taxon>
        <taxon>Oppiidae</taxon>
        <taxon>Oppiella</taxon>
    </lineage>
</organism>
<reference evidence="2" key="1">
    <citation type="submission" date="2020-11" db="EMBL/GenBank/DDBJ databases">
        <authorList>
            <person name="Tran Van P."/>
        </authorList>
    </citation>
    <scope>NUCLEOTIDE SEQUENCE</scope>
</reference>
<feature type="compositionally biased region" description="Basic and acidic residues" evidence="1">
    <location>
        <begin position="93"/>
        <end position="103"/>
    </location>
</feature>
<evidence type="ECO:0000313" key="2">
    <source>
        <dbReference type="EMBL" id="CAD7647822.1"/>
    </source>
</evidence>
<evidence type="ECO:0000313" key="3">
    <source>
        <dbReference type="Proteomes" id="UP000728032"/>
    </source>
</evidence>
<evidence type="ECO:0000256" key="1">
    <source>
        <dbReference type="SAM" id="MobiDB-lite"/>
    </source>
</evidence>